<dbReference type="EMBL" id="BABS01000161">
    <property type="protein sequence ID" value="GAA10073.1"/>
    <property type="molecule type" value="Genomic_DNA"/>
</dbReference>
<dbReference type="Pfam" id="PF16123">
    <property type="entry name" value="HAGH_C"/>
    <property type="match status" value="1"/>
</dbReference>
<dbReference type="InterPro" id="IPR017782">
    <property type="entry name" value="Hydroxyacylglutathione_Hdrlase"/>
</dbReference>
<feature type="binding site" evidence="7">
    <location>
        <position position="130"/>
    </location>
    <ligand>
        <name>Zn(2+)</name>
        <dbReference type="ChEBI" id="CHEBI:29105"/>
        <label>1</label>
    </ligand>
</feature>
<evidence type="ECO:0000256" key="4">
    <source>
        <dbReference type="ARBA" id="ARBA00022723"/>
    </source>
</evidence>
<feature type="binding site" evidence="7">
    <location>
        <position position="72"/>
    </location>
    <ligand>
        <name>Zn(2+)</name>
        <dbReference type="ChEBI" id="CHEBI:29105"/>
        <label>1</label>
    </ligand>
</feature>
<feature type="binding site" evidence="7">
    <location>
        <position position="74"/>
    </location>
    <ligand>
        <name>Zn(2+)</name>
        <dbReference type="ChEBI" id="CHEBI:29105"/>
        <label>1</label>
    </ligand>
</feature>
<comment type="subunit">
    <text evidence="7">Monomer.</text>
</comment>
<comment type="similarity">
    <text evidence="3 7">Belongs to the metallo-beta-lactamase superfamily. Glyoxalase II family.</text>
</comment>
<accession>F7VI78</accession>
<dbReference type="GO" id="GO:0046872">
    <property type="term" value="F:metal ion binding"/>
    <property type="evidence" value="ECO:0007669"/>
    <property type="project" value="UniProtKB-KW"/>
</dbReference>
<dbReference type="HAMAP" id="MF_01374">
    <property type="entry name" value="Glyoxalase_2"/>
    <property type="match status" value="1"/>
</dbReference>
<sequence length="257" mass="28072">MPRCDCPLLLERKKTTMTLLTRAIPVLSDNYTWLLRDTATGTTAVVDPGEAAPVEAALDAEGWRLDLILLTHHHTDHVGGTDALRARYHARVAGPASEQHRMPALDIPLHDDDSIAVGDSRGQVIAVPGHTKGHIALYFPDPPTLFCGDTLFSLGCGRLFEGTPEQMFHSLHRFDSLPDTTLVCCGHEYTQSNAAFAQHVDPDNPALAQRAEEVGRLRAAGKPTIPSTLGLERATNPFLRAPDAATFARLRREKDSF</sequence>
<dbReference type="PANTHER" id="PTHR43705:SF1">
    <property type="entry name" value="HYDROXYACYLGLUTATHIONE HYDROLASE GLOB"/>
    <property type="match status" value="1"/>
</dbReference>
<evidence type="ECO:0000256" key="3">
    <source>
        <dbReference type="ARBA" id="ARBA00006759"/>
    </source>
</evidence>
<name>F7VI78_9PROT</name>
<feature type="binding site" evidence="7">
    <location>
        <position position="149"/>
    </location>
    <ligand>
        <name>Zn(2+)</name>
        <dbReference type="ChEBI" id="CHEBI:29105"/>
        <label>1</label>
    </ligand>
</feature>
<evidence type="ECO:0000256" key="2">
    <source>
        <dbReference type="ARBA" id="ARBA00004963"/>
    </source>
</evidence>
<dbReference type="CDD" id="cd07723">
    <property type="entry name" value="hydroxyacylglutathione_hydrolase_MBL-fold"/>
    <property type="match status" value="1"/>
</dbReference>
<evidence type="ECO:0000313" key="9">
    <source>
        <dbReference type="EMBL" id="GAA10073.1"/>
    </source>
</evidence>
<dbReference type="PIRSF" id="PIRSF005457">
    <property type="entry name" value="Glx"/>
    <property type="match status" value="1"/>
</dbReference>
<feature type="binding site" evidence="7">
    <location>
        <position position="149"/>
    </location>
    <ligand>
        <name>Zn(2+)</name>
        <dbReference type="ChEBI" id="CHEBI:29105"/>
        <label>2</label>
    </ligand>
</feature>
<evidence type="ECO:0000256" key="7">
    <source>
        <dbReference type="HAMAP-Rule" id="MF_01374"/>
    </source>
</evidence>
<dbReference type="EC" id="3.1.2.6" evidence="7"/>
<dbReference type="Gene3D" id="3.60.15.10">
    <property type="entry name" value="Ribonuclease Z/Hydroxyacylglutathione hydrolase-like"/>
    <property type="match status" value="1"/>
</dbReference>
<keyword evidence="5 7" id="KW-0378">Hydrolase</keyword>
<comment type="function">
    <text evidence="7">Thiolesterase that catalyzes the hydrolysis of S-D-lactoyl-glutathione to form glutathione and D-lactic acid.</text>
</comment>
<dbReference type="SUPFAM" id="SSF56281">
    <property type="entry name" value="Metallo-hydrolase/oxidoreductase"/>
    <property type="match status" value="1"/>
</dbReference>
<reference evidence="9 10" key="1">
    <citation type="journal article" date="2011" name="Biochem. Biophys. Res. Commun.">
        <title>Increased number of Arginine-based salt bridges contributes to the thermotolerance of thermotolerant acetic acid bacteria, Acetobacter tropicalis SKU1100.</title>
        <authorList>
            <person name="Matsutani M."/>
            <person name="Hirakawa H."/>
            <person name="Nishikura M."/>
            <person name="Soemphol W."/>
            <person name="Ali I.A.I."/>
            <person name="Yakushi T."/>
            <person name="Matsushita K."/>
        </authorList>
    </citation>
    <scope>NUCLEOTIDE SEQUENCE [LARGE SCALE GENOMIC DNA]</scope>
    <source>
        <strain evidence="9 10">NBRC 101654</strain>
    </source>
</reference>
<comment type="cofactor">
    <cofactor evidence="7">
        <name>Zn(2+)</name>
        <dbReference type="ChEBI" id="CHEBI:29105"/>
    </cofactor>
    <text evidence="7">Binds 2 Zn(2+) ions per subunit.</text>
</comment>
<dbReference type="PANTHER" id="PTHR43705">
    <property type="entry name" value="HYDROXYACYLGLUTATHIONE HYDROLASE"/>
    <property type="match status" value="1"/>
</dbReference>
<organism evidence="9 10">
    <name type="scientific">Acetobacter tropicalis NBRC 101654</name>
    <dbReference type="NCBI Taxonomy" id="749388"/>
    <lineage>
        <taxon>Bacteria</taxon>
        <taxon>Pseudomonadati</taxon>
        <taxon>Pseudomonadota</taxon>
        <taxon>Alphaproteobacteria</taxon>
        <taxon>Acetobacterales</taxon>
        <taxon>Acetobacteraceae</taxon>
        <taxon>Acetobacter</taxon>
    </lineage>
</organism>
<dbReference type="SMART" id="SM00849">
    <property type="entry name" value="Lactamase_B"/>
    <property type="match status" value="1"/>
</dbReference>
<gene>
    <name evidence="7" type="primary">gloB</name>
    <name evidence="9" type="ORF">ATPR_3077</name>
</gene>
<feature type="binding site" evidence="7">
    <location>
        <position position="76"/>
    </location>
    <ligand>
        <name>Zn(2+)</name>
        <dbReference type="ChEBI" id="CHEBI:29105"/>
        <label>2</label>
    </ligand>
</feature>
<dbReference type="GO" id="GO:0004416">
    <property type="term" value="F:hydroxyacylglutathione hydrolase activity"/>
    <property type="evidence" value="ECO:0007669"/>
    <property type="project" value="UniProtKB-UniRule"/>
</dbReference>
<evidence type="ECO:0000259" key="8">
    <source>
        <dbReference type="SMART" id="SM00849"/>
    </source>
</evidence>
<dbReference type="InterPro" id="IPR036866">
    <property type="entry name" value="RibonucZ/Hydroxyglut_hydro"/>
</dbReference>
<feature type="domain" description="Metallo-beta-lactamase" evidence="8">
    <location>
        <begin position="29"/>
        <end position="187"/>
    </location>
</feature>
<evidence type="ECO:0000256" key="5">
    <source>
        <dbReference type="ARBA" id="ARBA00022801"/>
    </source>
</evidence>
<proteinExistence type="inferred from homology"/>
<keyword evidence="6 7" id="KW-0862">Zinc</keyword>
<keyword evidence="4 7" id="KW-0479">Metal-binding</keyword>
<dbReference type="Pfam" id="PF00753">
    <property type="entry name" value="Lactamase_B"/>
    <property type="match status" value="1"/>
</dbReference>
<comment type="pathway">
    <text evidence="2 7">Secondary metabolite metabolism; methylglyoxal degradation; (R)-lactate from methylglyoxal: step 2/2.</text>
</comment>
<evidence type="ECO:0000256" key="1">
    <source>
        <dbReference type="ARBA" id="ARBA00001623"/>
    </source>
</evidence>
<dbReference type="GO" id="GO:0019243">
    <property type="term" value="P:methylglyoxal catabolic process to D-lactate via S-lactoyl-glutathione"/>
    <property type="evidence" value="ECO:0007669"/>
    <property type="project" value="UniProtKB-UniRule"/>
</dbReference>
<dbReference type="InterPro" id="IPR050110">
    <property type="entry name" value="Glyoxalase_II_hydrolase"/>
</dbReference>
<evidence type="ECO:0000256" key="6">
    <source>
        <dbReference type="ARBA" id="ARBA00022833"/>
    </source>
</evidence>
<dbReference type="InterPro" id="IPR032282">
    <property type="entry name" value="HAGH_C"/>
</dbReference>
<evidence type="ECO:0000313" key="10">
    <source>
        <dbReference type="Proteomes" id="UP000004319"/>
    </source>
</evidence>
<dbReference type="InterPro" id="IPR001279">
    <property type="entry name" value="Metallo-B-lactamas"/>
</dbReference>
<dbReference type="UniPathway" id="UPA00619">
    <property type="reaction ID" value="UER00676"/>
</dbReference>
<protein>
    <recommendedName>
        <fullName evidence="7">Hydroxyacylglutathione hydrolase</fullName>
        <ecNumber evidence="7">3.1.2.6</ecNumber>
    </recommendedName>
    <alternativeName>
        <fullName evidence="7">Glyoxalase II</fullName>
        <shortName evidence="7">Glx II</shortName>
    </alternativeName>
</protein>
<dbReference type="AlphaFoldDB" id="F7VI78"/>
<dbReference type="Proteomes" id="UP000004319">
    <property type="component" value="Unassembled WGS sequence"/>
</dbReference>
<comment type="caution">
    <text evidence="9">The sequence shown here is derived from an EMBL/GenBank/DDBJ whole genome shotgun (WGS) entry which is preliminary data.</text>
</comment>
<feature type="binding site" evidence="7">
    <location>
        <position position="77"/>
    </location>
    <ligand>
        <name>Zn(2+)</name>
        <dbReference type="ChEBI" id="CHEBI:29105"/>
        <label>2</label>
    </ligand>
</feature>
<dbReference type="InterPro" id="IPR035680">
    <property type="entry name" value="Clx_II_MBL"/>
</dbReference>
<dbReference type="NCBIfam" id="TIGR03413">
    <property type="entry name" value="GSH_gloB"/>
    <property type="match status" value="1"/>
</dbReference>
<feature type="binding site" evidence="7">
    <location>
        <position position="187"/>
    </location>
    <ligand>
        <name>Zn(2+)</name>
        <dbReference type="ChEBI" id="CHEBI:29105"/>
        <label>2</label>
    </ligand>
</feature>
<comment type="catalytic activity">
    <reaction evidence="1 7">
        <text>an S-(2-hydroxyacyl)glutathione + H2O = a 2-hydroxy carboxylate + glutathione + H(+)</text>
        <dbReference type="Rhea" id="RHEA:21864"/>
        <dbReference type="ChEBI" id="CHEBI:15377"/>
        <dbReference type="ChEBI" id="CHEBI:15378"/>
        <dbReference type="ChEBI" id="CHEBI:57925"/>
        <dbReference type="ChEBI" id="CHEBI:58896"/>
        <dbReference type="ChEBI" id="CHEBI:71261"/>
        <dbReference type="EC" id="3.1.2.6"/>
    </reaction>
</comment>